<dbReference type="InterPro" id="IPR001245">
    <property type="entry name" value="Ser-Thr/Tyr_kinase_cat_dom"/>
</dbReference>
<feature type="binding site" evidence="1">
    <location>
        <position position="128"/>
    </location>
    <ligand>
        <name>ATP</name>
        <dbReference type="ChEBI" id="CHEBI:30616"/>
    </ligand>
</feature>
<dbReference type="OrthoDB" id="544350at2759"/>
<organism evidence="3 4">
    <name type="scientific">Gigaspora rosea</name>
    <dbReference type="NCBI Taxonomy" id="44941"/>
    <lineage>
        <taxon>Eukaryota</taxon>
        <taxon>Fungi</taxon>
        <taxon>Fungi incertae sedis</taxon>
        <taxon>Mucoromycota</taxon>
        <taxon>Glomeromycotina</taxon>
        <taxon>Glomeromycetes</taxon>
        <taxon>Diversisporales</taxon>
        <taxon>Gigasporaceae</taxon>
        <taxon>Gigaspora</taxon>
    </lineage>
</organism>
<dbReference type="SUPFAM" id="SSF56112">
    <property type="entry name" value="Protein kinase-like (PK-like)"/>
    <property type="match status" value="1"/>
</dbReference>
<sequence length="431" mass="49258">MTEVNALVQSGEMFIEELDEFLSMRDKRYGICKTCKRYRTATEVCYSCDTQLSDKTWTSGNKEIDDFIKENQRKPRGSLKIIEWIPFDRLEDVKKIGEGGFSTVYSAIWLDGKRTISGREQRTKVAFKSLGGDNFIKEFKAHVECHHKGGSLLEIYGITYFPAEENYMMVFQYADGGNLRDFVQTNFETLTWYKKLEILALLAFDLGKIHKVGYMHRDFHSGNILQVAYKSEIGDDIGPRICDLGLSKKIDDSTENEGIFGVVPYVAPEVLLGKPFTKASDIYSLGIIMTEVSTGKPPFDGIQHNADLILKICGGLRPAISKGTPERYVKLAMRCMDTRPENRPDINHVHQELFNWWVAFWKDGMLSEEELEIRKDFLEADKMIPLLSKALTNNSDSIFKSQFINTKKISKAFNPDMDTSQINLNIEDFDD</sequence>
<dbReference type="InterPro" id="IPR000719">
    <property type="entry name" value="Prot_kinase_dom"/>
</dbReference>
<dbReference type="Gene3D" id="1.10.510.10">
    <property type="entry name" value="Transferase(Phosphotransferase) domain 1"/>
    <property type="match status" value="1"/>
</dbReference>
<dbReference type="STRING" id="44941.A0A397TSD8"/>
<name>A0A397TSD8_9GLOM</name>
<evidence type="ECO:0000259" key="2">
    <source>
        <dbReference type="PROSITE" id="PS50011"/>
    </source>
</evidence>
<reference evidence="3 4" key="1">
    <citation type="submission" date="2018-06" db="EMBL/GenBank/DDBJ databases">
        <title>Comparative genomics reveals the genomic features of Rhizophagus irregularis, R. cerebriforme, R. diaphanum and Gigaspora rosea, and their symbiotic lifestyle signature.</title>
        <authorList>
            <person name="Morin E."/>
            <person name="San Clemente H."/>
            <person name="Chen E.C.H."/>
            <person name="De La Providencia I."/>
            <person name="Hainaut M."/>
            <person name="Kuo A."/>
            <person name="Kohler A."/>
            <person name="Murat C."/>
            <person name="Tang N."/>
            <person name="Roy S."/>
            <person name="Loubradou J."/>
            <person name="Henrissat B."/>
            <person name="Grigoriev I.V."/>
            <person name="Corradi N."/>
            <person name="Roux C."/>
            <person name="Martin F.M."/>
        </authorList>
    </citation>
    <scope>NUCLEOTIDE SEQUENCE [LARGE SCALE GENOMIC DNA]</scope>
    <source>
        <strain evidence="3 4">DAOM 194757</strain>
    </source>
</reference>
<dbReference type="PROSITE" id="PS50011">
    <property type="entry name" value="PROTEIN_KINASE_DOM"/>
    <property type="match status" value="1"/>
</dbReference>
<dbReference type="GO" id="GO:0004674">
    <property type="term" value="F:protein serine/threonine kinase activity"/>
    <property type="evidence" value="ECO:0007669"/>
    <property type="project" value="TreeGrafter"/>
</dbReference>
<keyword evidence="4" id="KW-1185">Reference proteome</keyword>
<dbReference type="GO" id="GO:0005524">
    <property type="term" value="F:ATP binding"/>
    <property type="evidence" value="ECO:0007669"/>
    <property type="project" value="UniProtKB-UniRule"/>
</dbReference>
<dbReference type="InterPro" id="IPR051681">
    <property type="entry name" value="Ser/Thr_Kinases-Pseudokinases"/>
</dbReference>
<evidence type="ECO:0000256" key="1">
    <source>
        <dbReference type="PROSITE-ProRule" id="PRU10141"/>
    </source>
</evidence>
<dbReference type="AlphaFoldDB" id="A0A397TSD8"/>
<dbReference type="InterPro" id="IPR017441">
    <property type="entry name" value="Protein_kinase_ATP_BS"/>
</dbReference>
<comment type="caution">
    <text evidence="3">The sequence shown here is derived from an EMBL/GenBank/DDBJ whole genome shotgun (WGS) entry which is preliminary data.</text>
</comment>
<gene>
    <name evidence="3" type="ORF">C2G38_2256374</name>
</gene>
<dbReference type="Pfam" id="PF07714">
    <property type="entry name" value="PK_Tyr_Ser-Thr"/>
    <property type="match status" value="1"/>
</dbReference>
<evidence type="ECO:0000313" key="3">
    <source>
        <dbReference type="EMBL" id="RIB01062.1"/>
    </source>
</evidence>
<keyword evidence="1" id="KW-0547">Nucleotide-binding</keyword>
<dbReference type="InterPro" id="IPR011009">
    <property type="entry name" value="Kinase-like_dom_sf"/>
</dbReference>
<keyword evidence="3" id="KW-0808">Transferase</keyword>
<feature type="domain" description="Protein kinase" evidence="2">
    <location>
        <begin position="90"/>
        <end position="353"/>
    </location>
</feature>
<accession>A0A397TSD8</accession>
<protein>
    <submittedName>
        <fullName evidence="3">Kinase-like domain-containing protein</fullName>
    </submittedName>
</protein>
<keyword evidence="1" id="KW-0067">ATP-binding</keyword>
<dbReference type="Proteomes" id="UP000266673">
    <property type="component" value="Unassembled WGS sequence"/>
</dbReference>
<evidence type="ECO:0000313" key="4">
    <source>
        <dbReference type="Proteomes" id="UP000266673"/>
    </source>
</evidence>
<keyword evidence="3" id="KW-0418">Kinase</keyword>
<dbReference type="EMBL" id="QKWP01003357">
    <property type="protein sequence ID" value="RIB01062.1"/>
    <property type="molecule type" value="Genomic_DNA"/>
</dbReference>
<proteinExistence type="predicted"/>
<dbReference type="PANTHER" id="PTHR44329">
    <property type="entry name" value="SERINE/THREONINE-PROTEIN KINASE TNNI3K-RELATED"/>
    <property type="match status" value="1"/>
</dbReference>
<dbReference type="PROSITE" id="PS00107">
    <property type="entry name" value="PROTEIN_KINASE_ATP"/>
    <property type="match status" value="1"/>
</dbReference>